<organism evidence="6 7">
    <name type="scientific">Bradyrhizobium rifense</name>
    <dbReference type="NCBI Taxonomy" id="515499"/>
    <lineage>
        <taxon>Bacteria</taxon>
        <taxon>Pseudomonadati</taxon>
        <taxon>Pseudomonadota</taxon>
        <taxon>Alphaproteobacteria</taxon>
        <taxon>Hyphomicrobiales</taxon>
        <taxon>Nitrobacteraceae</taxon>
        <taxon>Bradyrhizobium</taxon>
    </lineage>
</organism>
<feature type="transmembrane region" description="Helical" evidence="5">
    <location>
        <begin position="98"/>
        <end position="120"/>
    </location>
</feature>
<reference evidence="6 7" key="1">
    <citation type="submission" date="2019-08" db="EMBL/GenBank/DDBJ databases">
        <title>Bradyrhizobium hipponensis sp. nov., a rhizobium isolated from a Lupinus angustifolius root nodule in Tunisia.</title>
        <authorList>
            <person name="Off K."/>
            <person name="Rejili M."/>
            <person name="Mars M."/>
            <person name="Brachmann A."/>
            <person name="Marin M."/>
        </authorList>
    </citation>
    <scope>NUCLEOTIDE SEQUENCE [LARGE SCALE GENOMIC DNA]</scope>
    <source>
        <strain evidence="6 7">CTAW71</strain>
    </source>
</reference>
<evidence type="ECO:0000256" key="1">
    <source>
        <dbReference type="ARBA" id="ARBA00004141"/>
    </source>
</evidence>
<keyword evidence="2 5" id="KW-0812">Transmembrane</keyword>
<comment type="caution">
    <text evidence="6">The sequence shown here is derived from an EMBL/GenBank/DDBJ whole genome shotgun (WGS) entry which is preliminary data.</text>
</comment>
<evidence type="ECO:0000256" key="4">
    <source>
        <dbReference type="ARBA" id="ARBA00023136"/>
    </source>
</evidence>
<dbReference type="AlphaFoldDB" id="A0A5D3KMD5"/>
<name>A0A5D3KMD5_9BRAD</name>
<evidence type="ECO:0000256" key="3">
    <source>
        <dbReference type="ARBA" id="ARBA00022989"/>
    </source>
</evidence>
<evidence type="ECO:0000313" key="6">
    <source>
        <dbReference type="EMBL" id="TYL98412.1"/>
    </source>
</evidence>
<gene>
    <name evidence="6" type="ORF">FXB40_05565</name>
</gene>
<dbReference type="Proteomes" id="UP000324758">
    <property type="component" value="Unassembled WGS sequence"/>
</dbReference>
<comment type="subcellular location">
    <subcellularLocation>
        <location evidence="1">Membrane</location>
        <topology evidence="1">Multi-pass membrane protein</topology>
    </subcellularLocation>
</comment>
<proteinExistence type="predicted"/>
<dbReference type="GO" id="GO:0016020">
    <property type="term" value="C:membrane"/>
    <property type="evidence" value="ECO:0007669"/>
    <property type="project" value="UniProtKB-SubCell"/>
</dbReference>
<keyword evidence="3 5" id="KW-1133">Transmembrane helix</keyword>
<dbReference type="PANTHER" id="PTHR36926">
    <property type="entry name" value="COLICIN V PRODUCTION PROTEIN"/>
    <property type="match status" value="1"/>
</dbReference>
<sequence>MNSFDLAVYAALAIAIGFGFKTGLLRSAMTILAYLLAAPIAVSLMPMVVPQITGNPNAPEFQNWIWLFSIFLVVGMLLGYIGRFVLDDTVRDAGIGDRLGGAALGAIRVGLVATTLVLVFDQIVPANRQPPFLAGSQLRPLFSAVGQMGFKTLPPEAAAAIDRLKQERRI</sequence>
<protein>
    <submittedName>
        <fullName evidence="6">CvpA family protein</fullName>
    </submittedName>
</protein>
<dbReference type="InterPro" id="IPR003825">
    <property type="entry name" value="Colicin-V_CvpA"/>
</dbReference>
<dbReference type="Pfam" id="PF02674">
    <property type="entry name" value="Colicin_V"/>
    <property type="match status" value="1"/>
</dbReference>
<feature type="transmembrane region" description="Helical" evidence="5">
    <location>
        <begin position="31"/>
        <end position="52"/>
    </location>
</feature>
<dbReference type="EMBL" id="VSSS01000012">
    <property type="protein sequence ID" value="TYL98412.1"/>
    <property type="molecule type" value="Genomic_DNA"/>
</dbReference>
<keyword evidence="4 5" id="KW-0472">Membrane</keyword>
<dbReference type="RefSeq" id="WP_148771207.1">
    <property type="nucleotide sequence ID" value="NZ_VSSS01000012.1"/>
</dbReference>
<feature type="transmembrane region" description="Helical" evidence="5">
    <location>
        <begin position="64"/>
        <end position="86"/>
    </location>
</feature>
<evidence type="ECO:0000313" key="7">
    <source>
        <dbReference type="Proteomes" id="UP000324758"/>
    </source>
</evidence>
<keyword evidence="7" id="KW-1185">Reference proteome</keyword>
<dbReference type="OrthoDB" id="8138978at2"/>
<evidence type="ECO:0000256" key="2">
    <source>
        <dbReference type="ARBA" id="ARBA00022692"/>
    </source>
</evidence>
<evidence type="ECO:0000256" key="5">
    <source>
        <dbReference type="SAM" id="Phobius"/>
    </source>
</evidence>
<dbReference type="InterPro" id="IPR052719">
    <property type="entry name" value="CvpA-like"/>
</dbReference>
<feature type="transmembrane region" description="Helical" evidence="5">
    <location>
        <begin position="6"/>
        <end position="24"/>
    </location>
</feature>
<dbReference type="GO" id="GO:0009403">
    <property type="term" value="P:toxin biosynthetic process"/>
    <property type="evidence" value="ECO:0007669"/>
    <property type="project" value="InterPro"/>
</dbReference>
<accession>A0A5D3KMD5</accession>
<dbReference type="PANTHER" id="PTHR36926:SF1">
    <property type="entry name" value="COLICIN V PRODUCTION PROTEIN"/>
    <property type="match status" value="1"/>
</dbReference>